<accession>A0A2Z6MWY9</accession>
<reference evidence="4" key="1">
    <citation type="journal article" date="2017" name="Front. Plant Sci.">
        <title>Climate Clever Clovers: New Paradigm to Reduce the Environmental Footprint of Ruminants by Breeding Low Methanogenic Forages Utilizing Haplotype Variation.</title>
        <authorList>
            <person name="Kaur P."/>
            <person name="Appels R."/>
            <person name="Bayer P.E."/>
            <person name="Keeble-Gagnere G."/>
            <person name="Wang J."/>
            <person name="Hirakawa H."/>
            <person name="Shirasawa K."/>
            <person name="Vercoe P."/>
            <person name="Stefanova K."/>
            <person name="Durmic Z."/>
            <person name="Nichols P."/>
            <person name="Revell C."/>
            <person name="Isobe S.N."/>
            <person name="Edwards D."/>
            <person name="Erskine W."/>
        </authorList>
    </citation>
    <scope>NUCLEOTIDE SEQUENCE [LARGE SCALE GENOMIC DNA]</scope>
    <source>
        <strain evidence="4">cv. Daliak</strain>
    </source>
</reference>
<dbReference type="Proteomes" id="UP000242715">
    <property type="component" value="Unassembled WGS sequence"/>
</dbReference>
<dbReference type="InterPro" id="IPR036397">
    <property type="entry name" value="RNaseH_sf"/>
</dbReference>
<dbReference type="GO" id="GO:0005737">
    <property type="term" value="C:cytoplasm"/>
    <property type="evidence" value="ECO:0007669"/>
    <property type="project" value="TreeGrafter"/>
</dbReference>
<dbReference type="InterPro" id="IPR012337">
    <property type="entry name" value="RNaseH-like_sf"/>
</dbReference>
<evidence type="ECO:0000256" key="2">
    <source>
        <dbReference type="ARBA" id="ARBA00022801"/>
    </source>
</evidence>
<sequence>MNHNLHIFNLNGVSVKTTVSDEFIFGDLSGFFQPVNDYKTKVFGFDVEWLVKPDESACNCAIALCYGQSCLIIHFSTHVPEAVVNFLHRPNYTFVGFGIKENVARLEKKYGFGCRNAVELGPLAANLMKKPILSYYGVDELAFEVCQLDLHKLRPFCSSFMDSETFDFSKKRAKFATINAYSYHKIGSKLFARFS</sequence>
<evidence type="ECO:0008006" key="5">
    <source>
        <dbReference type="Google" id="ProtNLM"/>
    </source>
</evidence>
<dbReference type="SUPFAM" id="SSF53098">
    <property type="entry name" value="Ribonuclease H-like"/>
    <property type="match status" value="1"/>
</dbReference>
<evidence type="ECO:0000313" key="4">
    <source>
        <dbReference type="Proteomes" id="UP000242715"/>
    </source>
</evidence>
<dbReference type="Gene3D" id="3.30.420.10">
    <property type="entry name" value="Ribonuclease H-like superfamily/Ribonuclease H"/>
    <property type="match status" value="1"/>
</dbReference>
<keyword evidence="4" id="KW-1185">Reference proteome</keyword>
<dbReference type="InterPro" id="IPR051132">
    <property type="entry name" value="3-5_Exonuclease_domain"/>
</dbReference>
<evidence type="ECO:0000313" key="3">
    <source>
        <dbReference type="EMBL" id="GAU36396.1"/>
    </source>
</evidence>
<dbReference type="GO" id="GO:0003676">
    <property type="term" value="F:nucleic acid binding"/>
    <property type="evidence" value="ECO:0007669"/>
    <property type="project" value="InterPro"/>
</dbReference>
<dbReference type="EMBL" id="DF973629">
    <property type="protein sequence ID" value="GAU36396.1"/>
    <property type="molecule type" value="Genomic_DNA"/>
</dbReference>
<dbReference type="GO" id="GO:0005634">
    <property type="term" value="C:nucleus"/>
    <property type="evidence" value="ECO:0007669"/>
    <property type="project" value="TreeGrafter"/>
</dbReference>
<dbReference type="PANTHER" id="PTHR13620">
    <property type="entry name" value="3-5 EXONUCLEASE"/>
    <property type="match status" value="1"/>
</dbReference>
<organism evidence="3 4">
    <name type="scientific">Trifolium subterraneum</name>
    <name type="common">Subterranean clover</name>
    <dbReference type="NCBI Taxonomy" id="3900"/>
    <lineage>
        <taxon>Eukaryota</taxon>
        <taxon>Viridiplantae</taxon>
        <taxon>Streptophyta</taxon>
        <taxon>Embryophyta</taxon>
        <taxon>Tracheophyta</taxon>
        <taxon>Spermatophyta</taxon>
        <taxon>Magnoliopsida</taxon>
        <taxon>eudicotyledons</taxon>
        <taxon>Gunneridae</taxon>
        <taxon>Pentapetalae</taxon>
        <taxon>rosids</taxon>
        <taxon>fabids</taxon>
        <taxon>Fabales</taxon>
        <taxon>Fabaceae</taxon>
        <taxon>Papilionoideae</taxon>
        <taxon>50 kb inversion clade</taxon>
        <taxon>NPAAA clade</taxon>
        <taxon>Hologalegina</taxon>
        <taxon>IRL clade</taxon>
        <taxon>Trifolieae</taxon>
        <taxon>Trifolium</taxon>
    </lineage>
</organism>
<name>A0A2Z6MWY9_TRISU</name>
<keyword evidence="2" id="KW-0378">Hydrolase</keyword>
<dbReference type="OrthoDB" id="1639795at2759"/>
<dbReference type="GO" id="GO:0008408">
    <property type="term" value="F:3'-5' exonuclease activity"/>
    <property type="evidence" value="ECO:0007669"/>
    <property type="project" value="TreeGrafter"/>
</dbReference>
<protein>
    <recommendedName>
        <fullName evidence="5">3'-5' exonuclease domain-containing protein</fullName>
    </recommendedName>
</protein>
<evidence type="ECO:0000256" key="1">
    <source>
        <dbReference type="ARBA" id="ARBA00022722"/>
    </source>
</evidence>
<dbReference type="PANTHER" id="PTHR13620:SF121">
    <property type="entry name" value="EMB|CAB82946.1-RELATED"/>
    <property type="match status" value="1"/>
</dbReference>
<proteinExistence type="predicted"/>
<keyword evidence="1" id="KW-0540">Nuclease</keyword>
<gene>
    <name evidence="3" type="ORF">TSUD_38630</name>
</gene>
<dbReference type="AlphaFoldDB" id="A0A2Z6MWY9"/>